<keyword evidence="3" id="KW-1185">Reference proteome</keyword>
<feature type="region of interest" description="Disordered" evidence="1">
    <location>
        <begin position="65"/>
        <end position="84"/>
    </location>
</feature>
<protein>
    <submittedName>
        <fullName evidence="2">DUF6454 family protein</fullName>
    </submittedName>
</protein>
<evidence type="ECO:0000313" key="2">
    <source>
        <dbReference type="EMBL" id="MEA5456289.1"/>
    </source>
</evidence>
<evidence type="ECO:0000313" key="3">
    <source>
        <dbReference type="Proteomes" id="UP001304769"/>
    </source>
</evidence>
<gene>
    <name evidence="2" type="ORF">SPF06_16250</name>
</gene>
<dbReference type="InterPro" id="IPR046312">
    <property type="entry name" value="DUF6454"/>
</dbReference>
<comment type="caution">
    <text evidence="2">The sequence shown here is derived from an EMBL/GenBank/DDBJ whole genome shotgun (WGS) entry which is preliminary data.</text>
</comment>
<name>A0ABU5T9A9_9MICC</name>
<feature type="compositionally biased region" description="Gly residues" evidence="1">
    <location>
        <begin position="183"/>
        <end position="193"/>
    </location>
</feature>
<organism evidence="2 3">
    <name type="scientific">Sinomonas terricola</name>
    <dbReference type="NCBI Taxonomy" id="3110330"/>
    <lineage>
        <taxon>Bacteria</taxon>
        <taxon>Bacillati</taxon>
        <taxon>Actinomycetota</taxon>
        <taxon>Actinomycetes</taxon>
        <taxon>Micrococcales</taxon>
        <taxon>Micrococcaceae</taxon>
        <taxon>Sinomonas</taxon>
    </lineage>
</organism>
<feature type="region of interest" description="Disordered" evidence="1">
    <location>
        <begin position="183"/>
        <end position="203"/>
    </location>
</feature>
<dbReference type="Proteomes" id="UP001304769">
    <property type="component" value="Unassembled WGS sequence"/>
</dbReference>
<evidence type="ECO:0000256" key="1">
    <source>
        <dbReference type="SAM" id="MobiDB-lite"/>
    </source>
</evidence>
<dbReference type="RefSeq" id="WP_323280174.1">
    <property type="nucleotide sequence ID" value="NZ_JAYGGQ010000013.1"/>
</dbReference>
<reference evidence="2 3" key="1">
    <citation type="submission" date="2023-12" db="EMBL/GenBank/DDBJ databases">
        <title>Sinomonas terricola sp. nov, isolated from litchi orchard soil in Guangdong, PR China.</title>
        <authorList>
            <person name="Jiaxin W."/>
            <person name="Yang Z."/>
            <person name="Honghui Z."/>
        </authorList>
    </citation>
    <scope>NUCLEOTIDE SEQUENCE [LARGE SCALE GENOMIC DNA]</scope>
    <source>
        <strain evidence="2 3">JGH33</strain>
    </source>
</reference>
<proteinExistence type="predicted"/>
<dbReference type="Pfam" id="PF20055">
    <property type="entry name" value="DUF6454"/>
    <property type="match status" value="1"/>
</dbReference>
<dbReference type="EMBL" id="JAYGGQ010000013">
    <property type="protein sequence ID" value="MEA5456289.1"/>
    <property type="molecule type" value="Genomic_DNA"/>
</dbReference>
<accession>A0ABU5T9A9</accession>
<sequence length="306" mass="32817">MWAEPPRDGSLSAEVAAWTRRTRFELVRRLPLRFPTHHPQGMVICGGRIFLSTVELFERPAPLRGLDPARTGDPAARTPGRGRGHVLVIEPDGTLVADVPVGEGDAYHPGGIDAAGGAVWVPVAEYRAESRSIVYTLDPTTLAVEERFAVPDHVSWLAADPAHRELHGASWGSRQFFRWDLGRGGSGDGGEAGDGGREPEAWRNPGAFVDLQDAQYDGGGRLIATGIAELPDARGEVFELGGIAVVRPSERRIVTEVPVAAYSTAGHTITRNPFVLTRSGGETLLHVAPDDGDDPAGTELLTYRVS</sequence>
<dbReference type="SUPFAM" id="SSF63825">
    <property type="entry name" value="YWTD domain"/>
    <property type="match status" value="1"/>
</dbReference>